<dbReference type="RefSeq" id="YP_001425785.1">
    <property type="nucleotide sequence ID" value="NC_008603.1"/>
</dbReference>
<evidence type="ECO:0000313" key="2">
    <source>
        <dbReference type="Proteomes" id="UP000204095"/>
    </source>
</evidence>
<sequence length="67" mass="7920">MFAPEPRRVLPGSRPVFSFLMSDYILFHARRILVYGIVFISSGAKVNRFHFFLCLVIQEHCLEFLWT</sequence>
<accession>A7J6K7</accession>
<dbReference type="EMBL" id="DQ890022">
    <property type="protein sequence ID" value="ABT15438.1"/>
    <property type="molecule type" value="Genomic_DNA"/>
</dbReference>
<evidence type="ECO:0000313" key="1">
    <source>
        <dbReference type="EMBL" id="ABT15438.1"/>
    </source>
</evidence>
<organismHost>
    <name type="scientific">Paramecium bursaria</name>
    <dbReference type="NCBI Taxonomy" id="74790"/>
</organismHost>
<gene>
    <name evidence="1" type="primary">n153L</name>
    <name evidence="1" type="ORF">FR483_n153L</name>
</gene>
<organism evidence="1 2">
    <name type="scientific">Paramecium bursaria Chlorella virus FR483</name>
    <name type="common">PBCV-FR483</name>
    <dbReference type="NCBI Taxonomy" id="399781"/>
    <lineage>
        <taxon>Viruses</taxon>
        <taxon>Varidnaviria</taxon>
        <taxon>Bamfordvirae</taxon>
        <taxon>Nucleocytoviricota</taxon>
        <taxon>Megaviricetes</taxon>
        <taxon>Algavirales</taxon>
        <taxon>Phycodnaviridae</taxon>
        <taxon>Chlorovirus</taxon>
        <taxon>Chlorovirus conductrix</taxon>
        <taxon>Paramecium bursaria Chlorella virus A1</taxon>
    </lineage>
</organism>
<reference evidence="1 2" key="1">
    <citation type="journal article" date="2007" name="Virology">
        <title>Sequence and annotation of the 314-kb MT325 and the 321-kb FR483 viruses that infect Chlorella Pbi.</title>
        <authorList>
            <person name="Fitzgerald L.A."/>
            <person name="Graves M.V."/>
            <person name="Li X."/>
            <person name="Feldblyum T."/>
            <person name="Hartigan J."/>
            <person name="Van Etten J.L."/>
        </authorList>
    </citation>
    <scope>NUCLEOTIDE SEQUENCE [LARGE SCALE GENOMIC DNA]</scope>
    <source>
        <strain evidence="1 2">FR483</strain>
    </source>
</reference>
<dbReference type="GeneID" id="5469996"/>
<protein>
    <submittedName>
        <fullName evidence="1">Uncharacterized protein n153L</fullName>
    </submittedName>
</protein>
<dbReference type="KEGG" id="vg:5469996"/>
<proteinExistence type="predicted"/>
<dbReference type="Proteomes" id="UP000204095">
    <property type="component" value="Segment"/>
</dbReference>
<name>A7J6K7_PBCVF</name>